<name>K1QEG4_MAGGI</name>
<dbReference type="InParanoid" id="K1QEG4"/>
<organism evidence="1">
    <name type="scientific">Magallana gigas</name>
    <name type="common">Pacific oyster</name>
    <name type="synonym">Crassostrea gigas</name>
    <dbReference type="NCBI Taxonomy" id="29159"/>
    <lineage>
        <taxon>Eukaryota</taxon>
        <taxon>Metazoa</taxon>
        <taxon>Spiralia</taxon>
        <taxon>Lophotrochozoa</taxon>
        <taxon>Mollusca</taxon>
        <taxon>Bivalvia</taxon>
        <taxon>Autobranchia</taxon>
        <taxon>Pteriomorphia</taxon>
        <taxon>Ostreida</taxon>
        <taxon>Ostreoidea</taxon>
        <taxon>Ostreidae</taxon>
        <taxon>Magallana</taxon>
    </lineage>
</organism>
<protein>
    <submittedName>
        <fullName evidence="1">Uncharacterized protein</fullName>
    </submittedName>
</protein>
<evidence type="ECO:0000313" key="1">
    <source>
        <dbReference type="EMBL" id="EKC19911.1"/>
    </source>
</evidence>
<reference evidence="1" key="1">
    <citation type="journal article" date="2012" name="Nature">
        <title>The oyster genome reveals stress adaptation and complexity of shell formation.</title>
        <authorList>
            <person name="Zhang G."/>
            <person name="Fang X."/>
            <person name="Guo X."/>
            <person name="Li L."/>
            <person name="Luo R."/>
            <person name="Xu F."/>
            <person name="Yang P."/>
            <person name="Zhang L."/>
            <person name="Wang X."/>
            <person name="Qi H."/>
            <person name="Xiong Z."/>
            <person name="Que H."/>
            <person name="Xie Y."/>
            <person name="Holland P.W."/>
            <person name="Paps J."/>
            <person name="Zhu Y."/>
            <person name="Wu F."/>
            <person name="Chen Y."/>
            <person name="Wang J."/>
            <person name="Peng C."/>
            <person name="Meng J."/>
            <person name="Yang L."/>
            <person name="Liu J."/>
            <person name="Wen B."/>
            <person name="Zhang N."/>
            <person name="Huang Z."/>
            <person name="Zhu Q."/>
            <person name="Feng Y."/>
            <person name="Mount A."/>
            <person name="Hedgecock D."/>
            <person name="Xu Z."/>
            <person name="Liu Y."/>
            <person name="Domazet-Loso T."/>
            <person name="Du Y."/>
            <person name="Sun X."/>
            <person name="Zhang S."/>
            <person name="Liu B."/>
            <person name="Cheng P."/>
            <person name="Jiang X."/>
            <person name="Li J."/>
            <person name="Fan D."/>
            <person name="Wang W."/>
            <person name="Fu W."/>
            <person name="Wang T."/>
            <person name="Wang B."/>
            <person name="Zhang J."/>
            <person name="Peng Z."/>
            <person name="Li Y."/>
            <person name="Li N."/>
            <person name="Wang J."/>
            <person name="Chen M."/>
            <person name="He Y."/>
            <person name="Tan F."/>
            <person name="Song X."/>
            <person name="Zheng Q."/>
            <person name="Huang R."/>
            <person name="Yang H."/>
            <person name="Du X."/>
            <person name="Chen L."/>
            <person name="Yang M."/>
            <person name="Gaffney P.M."/>
            <person name="Wang S."/>
            <person name="Luo L."/>
            <person name="She Z."/>
            <person name="Ming Y."/>
            <person name="Huang W."/>
            <person name="Zhang S."/>
            <person name="Huang B."/>
            <person name="Zhang Y."/>
            <person name="Qu T."/>
            <person name="Ni P."/>
            <person name="Miao G."/>
            <person name="Wang J."/>
            <person name="Wang Q."/>
            <person name="Steinberg C.E."/>
            <person name="Wang H."/>
            <person name="Li N."/>
            <person name="Qian L."/>
            <person name="Zhang G."/>
            <person name="Li Y."/>
            <person name="Yang H."/>
            <person name="Liu X."/>
            <person name="Wang J."/>
            <person name="Yin Y."/>
            <person name="Wang J."/>
        </authorList>
    </citation>
    <scope>NUCLEOTIDE SEQUENCE [LARGE SCALE GENOMIC DNA]</scope>
    <source>
        <strain evidence="1">05x7-T-G4-1.051#20</strain>
    </source>
</reference>
<dbReference type="EMBL" id="JH816481">
    <property type="protein sequence ID" value="EKC19911.1"/>
    <property type="molecule type" value="Genomic_DNA"/>
</dbReference>
<dbReference type="HOGENOM" id="CLU_1760563_0_0_1"/>
<gene>
    <name evidence="1" type="ORF">CGI_10007252</name>
</gene>
<dbReference type="AlphaFoldDB" id="K1QEG4"/>
<accession>K1QEG4</accession>
<sequence>MARFVHVDDFEISDLGKPKVDVKRFHYDVTNKMKEDMKDAYHRLIGRKGTAYEFIYPSQQKTIVDGKKTSRPENNRDLCLRIDLQDTHIEEVAGKEMEVANVQIQLNKKERPSTIAQVHFQCGVDIPKDDIIQAFERSWTDKKIIYVFLKVIK</sequence>
<proteinExistence type="predicted"/>